<evidence type="ECO:0000256" key="8">
    <source>
        <dbReference type="ARBA" id="ARBA00049902"/>
    </source>
</evidence>
<comment type="catalytic activity">
    <reaction evidence="7">
        <text>Preferential cleavage: (Ac)2-L-Lys-D-Ala-|-D-Ala. Also transpeptidation of peptidyl-alanyl moieties that are N-acyl substituents of D-alanine.</text>
        <dbReference type="EC" id="3.4.16.4"/>
    </reaction>
</comment>
<dbReference type="GO" id="GO:0006508">
    <property type="term" value="P:proteolysis"/>
    <property type="evidence" value="ECO:0007669"/>
    <property type="project" value="UniProtKB-KW"/>
</dbReference>
<dbReference type="GO" id="GO:0009252">
    <property type="term" value="P:peptidoglycan biosynthetic process"/>
    <property type="evidence" value="ECO:0007669"/>
    <property type="project" value="TreeGrafter"/>
</dbReference>
<dbReference type="GO" id="GO:0030288">
    <property type="term" value="C:outer membrane-bounded periplasmic space"/>
    <property type="evidence" value="ECO:0007669"/>
    <property type="project" value="TreeGrafter"/>
</dbReference>
<keyword evidence="1" id="KW-0121">Carboxypeptidase</keyword>
<dbReference type="InterPro" id="IPR012338">
    <property type="entry name" value="Beta-lactam/transpept-like"/>
</dbReference>
<dbReference type="SUPFAM" id="SSF56601">
    <property type="entry name" value="beta-lactamase/transpeptidase-like"/>
    <property type="match status" value="1"/>
</dbReference>
<comment type="caution">
    <text evidence="13">The sequence shown here is derived from an EMBL/GenBank/DDBJ whole genome shotgun (WGS) entry which is preliminary data.</text>
</comment>
<dbReference type="InterPro" id="IPR001264">
    <property type="entry name" value="Glyco_trans_51"/>
</dbReference>
<feature type="compositionally biased region" description="Gly residues" evidence="9">
    <location>
        <begin position="729"/>
        <end position="745"/>
    </location>
</feature>
<comment type="catalytic activity">
    <reaction evidence="8">
        <text>[GlcNAc-(1-&gt;4)-Mur2Ac(oyl-L-Ala-gamma-D-Glu-L-Lys-D-Ala-D-Ala)](n)-di-trans,octa-cis-undecaprenyl diphosphate + beta-D-GlcNAc-(1-&gt;4)-Mur2Ac(oyl-L-Ala-gamma-D-Glu-L-Lys-D-Ala-D-Ala)-di-trans,octa-cis-undecaprenyl diphosphate = [GlcNAc-(1-&gt;4)-Mur2Ac(oyl-L-Ala-gamma-D-Glu-L-Lys-D-Ala-D-Ala)](n+1)-di-trans,octa-cis-undecaprenyl diphosphate + di-trans,octa-cis-undecaprenyl diphosphate + H(+)</text>
        <dbReference type="Rhea" id="RHEA:23708"/>
        <dbReference type="Rhea" id="RHEA-COMP:9602"/>
        <dbReference type="Rhea" id="RHEA-COMP:9603"/>
        <dbReference type="ChEBI" id="CHEBI:15378"/>
        <dbReference type="ChEBI" id="CHEBI:58405"/>
        <dbReference type="ChEBI" id="CHEBI:60033"/>
        <dbReference type="ChEBI" id="CHEBI:78435"/>
        <dbReference type="EC" id="2.4.99.28"/>
    </reaction>
</comment>
<dbReference type="Proteomes" id="UP000479756">
    <property type="component" value="Unassembled WGS sequence"/>
</dbReference>
<feature type="domain" description="Glycosyl transferase family 51" evidence="12">
    <location>
        <begin position="81"/>
        <end position="268"/>
    </location>
</feature>
<evidence type="ECO:0000256" key="10">
    <source>
        <dbReference type="SAM" id="Phobius"/>
    </source>
</evidence>
<dbReference type="AlphaFoldDB" id="A0A7C9TT90"/>
<evidence type="ECO:0000313" key="14">
    <source>
        <dbReference type="Proteomes" id="UP000479756"/>
    </source>
</evidence>
<reference evidence="13 14" key="1">
    <citation type="journal article" date="2014" name="Int. J. Syst. Evol. Microbiol.">
        <title>Description of Galbitalea soli gen. nov., sp. nov., and Frondihabitans sucicola sp. nov.</title>
        <authorList>
            <person name="Kim S.J."/>
            <person name="Lim J.M."/>
            <person name="Ahn J.H."/>
            <person name="Weon H.Y."/>
            <person name="Hamada M."/>
            <person name="Suzuki K."/>
            <person name="Ahn T.Y."/>
            <person name="Kwon S.W."/>
        </authorList>
    </citation>
    <scope>NUCLEOTIDE SEQUENCE [LARGE SCALE GENOMIC DNA]</scope>
    <source>
        <strain evidence="13 14">NBRC 108727</strain>
    </source>
</reference>
<evidence type="ECO:0000256" key="1">
    <source>
        <dbReference type="ARBA" id="ARBA00022645"/>
    </source>
</evidence>
<keyword evidence="14" id="KW-1185">Reference proteome</keyword>
<dbReference type="Pfam" id="PF00912">
    <property type="entry name" value="Transgly"/>
    <property type="match status" value="1"/>
</dbReference>
<dbReference type="PANTHER" id="PTHR32282">
    <property type="entry name" value="BINDING PROTEIN TRANSPEPTIDASE, PUTATIVE-RELATED"/>
    <property type="match status" value="1"/>
</dbReference>
<evidence type="ECO:0000256" key="4">
    <source>
        <dbReference type="ARBA" id="ARBA00022679"/>
    </source>
</evidence>
<name>A0A7C9TT90_9MICO</name>
<dbReference type="Gene3D" id="3.40.710.10">
    <property type="entry name" value="DD-peptidase/beta-lactamase superfamily"/>
    <property type="match status" value="1"/>
</dbReference>
<dbReference type="InterPro" id="IPR023346">
    <property type="entry name" value="Lysozyme-like_dom_sf"/>
</dbReference>
<dbReference type="InterPro" id="IPR036950">
    <property type="entry name" value="PBP_transglycosylase"/>
</dbReference>
<keyword evidence="2" id="KW-0645">Protease</keyword>
<dbReference type="PANTHER" id="PTHR32282:SF33">
    <property type="entry name" value="PEPTIDOGLYCAN GLYCOSYLTRANSFERASE"/>
    <property type="match status" value="1"/>
</dbReference>
<keyword evidence="3" id="KW-0328">Glycosyltransferase</keyword>
<keyword evidence="10" id="KW-0472">Membrane</keyword>
<keyword evidence="6" id="KW-0511">Multifunctional enzyme</keyword>
<keyword evidence="10" id="KW-0812">Transmembrane</keyword>
<dbReference type="GO" id="GO:0008955">
    <property type="term" value="F:peptidoglycan glycosyltransferase activity"/>
    <property type="evidence" value="ECO:0007669"/>
    <property type="project" value="UniProtKB-EC"/>
</dbReference>
<feature type="domain" description="Penicillin-binding protein transpeptidase" evidence="11">
    <location>
        <begin position="378"/>
        <end position="633"/>
    </location>
</feature>
<evidence type="ECO:0000256" key="6">
    <source>
        <dbReference type="ARBA" id="ARBA00023268"/>
    </source>
</evidence>
<accession>A0A7C9TT90</accession>
<evidence type="ECO:0000259" key="11">
    <source>
        <dbReference type="Pfam" id="PF00905"/>
    </source>
</evidence>
<dbReference type="SUPFAM" id="SSF53955">
    <property type="entry name" value="Lysozyme-like"/>
    <property type="match status" value="1"/>
</dbReference>
<dbReference type="GO" id="GO:0008658">
    <property type="term" value="F:penicillin binding"/>
    <property type="evidence" value="ECO:0007669"/>
    <property type="project" value="InterPro"/>
</dbReference>
<evidence type="ECO:0000256" key="7">
    <source>
        <dbReference type="ARBA" id="ARBA00034000"/>
    </source>
</evidence>
<evidence type="ECO:0000256" key="2">
    <source>
        <dbReference type="ARBA" id="ARBA00022670"/>
    </source>
</evidence>
<keyword evidence="5" id="KW-0378">Hydrolase</keyword>
<evidence type="ECO:0000256" key="3">
    <source>
        <dbReference type="ARBA" id="ARBA00022676"/>
    </source>
</evidence>
<dbReference type="EMBL" id="JAAGWZ010000004">
    <property type="protein sequence ID" value="NEM92182.1"/>
    <property type="molecule type" value="Genomic_DNA"/>
</dbReference>
<dbReference type="InterPro" id="IPR001460">
    <property type="entry name" value="PCN-bd_Tpept"/>
</dbReference>
<evidence type="ECO:0000256" key="9">
    <source>
        <dbReference type="SAM" id="MobiDB-lite"/>
    </source>
</evidence>
<evidence type="ECO:0000259" key="12">
    <source>
        <dbReference type="Pfam" id="PF00912"/>
    </source>
</evidence>
<dbReference type="Gene3D" id="1.10.3810.10">
    <property type="entry name" value="Biosynthetic peptidoglycan transglycosylase-like"/>
    <property type="match status" value="1"/>
</dbReference>
<protein>
    <submittedName>
        <fullName evidence="13">Penicillin-binding protein</fullName>
    </submittedName>
</protein>
<evidence type="ECO:0000313" key="13">
    <source>
        <dbReference type="EMBL" id="NEM92182.1"/>
    </source>
</evidence>
<organism evidence="13 14">
    <name type="scientific">Galbitalea soli</name>
    <dbReference type="NCBI Taxonomy" id="1268042"/>
    <lineage>
        <taxon>Bacteria</taxon>
        <taxon>Bacillati</taxon>
        <taxon>Actinomycetota</taxon>
        <taxon>Actinomycetes</taxon>
        <taxon>Micrococcales</taxon>
        <taxon>Microbacteriaceae</taxon>
        <taxon>Galbitalea</taxon>
    </lineage>
</organism>
<dbReference type="InterPro" id="IPR050396">
    <property type="entry name" value="Glycosyltr_51/Transpeptidase"/>
</dbReference>
<sequence>MISRFSGVGGVIGGLIGVVTLSVVTGILVAATFTPAVVLAGGAINSGVSVFNGLPSYITIDTLPQQNRLFGTLKGKQVQFATIFSQNREEVAWDAVSDNAKNAAVDGEDRRFYQHGGIDPTGIVRAAVATLSGRDVQGASTIAQQLVKNIFIVKATQLKTEAAQKKAIAEAQAPTIDRKLKEMKLAIALEKKYTKQQILLAYLNIAGFGGTTYGIEAAAHRYYNTSAKNLTIAQGASLIAIVQEPSVRAPINASGYAQNTLRRDVILRAEFAAKDITKAELDTALATPVNAKTVHLTDPANGCFAATLSAKFFCDYVVRAAVPTLTSLGSTAAEREASWQKGGWDIHTTINLSLQQTAQKIMWAAVPKNPSQLRLGGASVSVEAGTGRILLMTENKKFDNTGSGKKDSTAVNYNVDVAAGGGVGFQVGSTYKPFTLLTWLKAGHGLYESVNATPYPVDQTTIEDTCQPNHYPYVGTWVYKNDTSYERGYMSVMSGTAASVNGVFVNMGKQLDQCDIMKTAQSLGVHPGDGRPLIHLPSAVLGINNIAPLTMAAAYAGIANNGVFCSPVAVDYVVSPAGKQEPGQPKACHRAIDPDIDAAAIYAMKGVMNGGTGSAANPGDGTPLFGKTGTTDSSVHTWIVGASSRVATAVWVGNVRGHVPLRQVYLAGGNASYLRHVVFRATQAAIDKKYPGHDWATVKPIYFYGSLRTGYGYGGTGGYGTGVTTGTGGTGATGTGTGKGNGKGGAKPPKPGH</sequence>
<keyword evidence="4" id="KW-0808">Transferase</keyword>
<feature type="region of interest" description="Disordered" evidence="9">
    <location>
        <begin position="729"/>
        <end position="753"/>
    </location>
</feature>
<dbReference type="RefSeq" id="WP_163474241.1">
    <property type="nucleotide sequence ID" value="NZ_JAAGWZ010000004.1"/>
</dbReference>
<evidence type="ECO:0000256" key="5">
    <source>
        <dbReference type="ARBA" id="ARBA00022801"/>
    </source>
</evidence>
<proteinExistence type="predicted"/>
<feature type="transmembrane region" description="Helical" evidence="10">
    <location>
        <begin position="12"/>
        <end position="33"/>
    </location>
</feature>
<gene>
    <name evidence="13" type="ORF">G3T37_12550</name>
</gene>
<dbReference type="GO" id="GO:0009002">
    <property type="term" value="F:serine-type D-Ala-D-Ala carboxypeptidase activity"/>
    <property type="evidence" value="ECO:0007669"/>
    <property type="project" value="UniProtKB-EC"/>
</dbReference>
<dbReference type="Pfam" id="PF00905">
    <property type="entry name" value="Transpeptidase"/>
    <property type="match status" value="1"/>
</dbReference>
<keyword evidence="10" id="KW-1133">Transmembrane helix</keyword>